<name>A0A2S0NJX1_9MOLU</name>
<accession>A0A2S0NJX1</accession>
<evidence type="ECO:0000313" key="2">
    <source>
        <dbReference type="Proteomes" id="UP000239250"/>
    </source>
</evidence>
<proteinExistence type="predicted"/>
<dbReference type="AlphaFoldDB" id="A0A2S0NJX1"/>
<protein>
    <submittedName>
        <fullName evidence="1">Uncharacterized protein</fullName>
    </submittedName>
</protein>
<dbReference type="EMBL" id="CP027019">
    <property type="protein sequence ID" value="AVP49313.1"/>
    <property type="molecule type" value="Genomic_DNA"/>
</dbReference>
<dbReference type="Proteomes" id="UP000239250">
    <property type="component" value="Chromosome"/>
</dbReference>
<evidence type="ECO:0000313" key="1">
    <source>
        <dbReference type="EMBL" id="AVP49313.1"/>
    </source>
</evidence>
<gene>
    <name evidence="1" type="ORF">C5T88_01820</name>
</gene>
<reference evidence="2" key="1">
    <citation type="submission" date="2018-02" db="EMBL/GenBank/DDBJ databases">
        <title>Firefly genomes illuminate parallel origins of bioluminescence in beetles.</title>
        <authorList>
            <person name="Fallon T.R."/>
            <person name="Lower S.E.S."/>
            <person name="Behringer M."/>
            <person name="Weng J.-K."/>
        </authorList>
    </citation>
    <scope>NUCLEOTIDE SEQUENCE [LARGE SCALE GENOMIC DNA]</scope>
</reference>
<sequence>MSRKLEWSTKYKKIKPQIFAKVCGFDWLKKISNHNSRFLFLRSKKPNKCSLFGDCIFKN</sequence>
<organism evidence="1 2">
    <name type="scientific">Williamsoniiplasma luminosum</name>
    <dbReference type="NCBI Taxonomy" id="214888"/>
    <lineage>
        <taxon>Bacteria</taxon>
        <taxon>Bacillati</taxon>
        <taxon>Mycoplasmatota</taxon>
        <taxon>Mollicutes</taxon>
        <taxon>Entomoplasmatales</taxon>
        <taxon>Williamsoniiplasma</taxon>
    </lineage>
</organism>